<proteinExistence type="predicted"/>
<comment type="caution">
    <text evidence="1">The sequence shown here is derived from an EMBL/GenBank/DDBJ whole genome shotgun (WGS) entry which is preliminary data.</text>
</comment>
<gene>
    <name evidence="1" type="ORF">LCGC14_0705650</name>
</gene>
<protein>
    <submittedName>
        <fullName evidence="1">Uncharacterized protein</fullName>
    </submittedName>
</protein>
<evidence type="ECO:0000313" key="1">
    <source>
        <dbReference type="EMBL" id="KKN43184.1"/>
    </source>
</evidence>
<name>A0A0F9QL46_9ZZZZ</name>
<dbReference type="EMBL" id="LAZR01001528">
    <property type="protein sequence ID" value="KKN43184.1"/>
    <property type="molecule type" value="Genomic_DNA"/>
</dbReference>
<organism evidence="1">
    <name type="scientific">marine sediment metagenome</name>
    <dbReference type="NCBI Taxonomy" id="412755"/>
    <lineage>
        <taxon>unclassified sequences</taxon>
        <taxon>metagenomes</taxon>
        <taxon>ecological metagenomes</taxon>
    </lineage>
</organism>
<accession>A0A0F9QL46</accession>
<reference evidence="1" key="1">
    <citation type="journal article" date="2015" name="Nature">
        <title>Complex archaea that bridge the gap between prokaryotes and eukaryotes.</title>
        <authorList>
            <person name="Spang A."/>
            <person name="Saw J.H."/>
            <person name="Jorgensen S.L."/>
            <person name="Zaremba-Niedzwiedzka K."/>
            <person name="Martijn J."/>
            <person name="Lind A.E."/>
            <person name="van Eijk R."/>
            <person name="Schleper C."/>
            <person name="Guy L."/>
            <person name="Ettema T.J."/>
        </authorList>
    </citation>
    <scope>NUCLEOTIDE SEQUENCE</scope>
</reference>
<sequence>MQRVFQHAVHVPGTLGADLNVRFTAPFDMTLKHVSAVGSNAYAAGLNIGSSSDEDGYLTKYDIGVSDTPVQKEALTDFDGALALSQFPRISDGDIVVLVLDYNYNGGGGANASADVTIVLTFLEG</sequence>
<dbReference type="AlphaFoldDB" id="A0A0F9QL46"/>